<keyword evidence="6" id="KW-1185">Reference proteome</keyword>
<sequence length="385" mass="43313">MKNELPEGWEWKKLGDIAEIKKGSTITKNTIVEGNVPVIAGGRAPAYFHNEANRDGETITVSASGAYAGFVNYFNNPIFASDCSTIKPKESENLSAKFLYWNLRAHQNQIYALQKGGGQPHVYPKDLRTLNLPISTPQIQHKIVSILEKAEETKKLRAQADELTQQLLQSVFLEMFGNPDENWLVTTVEEIVHPNKGSIRTGPFGSQLLHSEFVEEGIAVLGIDNAVKNEFEWSKRRYINESKYQELKRYTVHPGDVIITIMGTCGRCAIVPDDTPLAINTKHLCCITLNQEMCLPPYLHGYFLQHPVSKQYLLSKANGAIMDGLNMKIIKEMPIIIPPLNLQRKYAAIIQKINKTKQHQSYSSTELETLFNALMQKAFKGELIA</sequence>
<keyword evidence="5" id="KW-0255">Endonuclease</keyword>
<dbReference type="EMBL" id="CP058215">
    <property type="protein sequence ID" value="QLC50207.1"/>
    <property type="molecule type" value="Genomic_DNA"/>
</dbReference>
<dbReference type="REBASE" id="407548">
    <property type="entry name" value="S.Mzi21339ORF8110P"/>
</dbReference>
<dbReference type="GO" id="GO:0004519">
    <property type="term" value="F:endonuclease activity"/>
    <property type="evidence" value="ECO:0007669"/>
    <property type="project" value="UniProtKB-KW"/>
</dbReference>
<protein>
    <submittedName>
        <fullName evidence="5">Restriction endonuclease subunit S</fullName>
    </submittedName>
</protein>
<keyword evidence="2" id="KW-0680">Restriction system</keyword>
<evidence type="ECO:0000256" key="2">
    <source>
        <dbReference type="ARBA" id="ARBA00022747"/>
    </source>
</evidence>
<dbReference type="GeneID" id="55821634"/>
<evidence type="ECO:0000256" key="3">
    <source>
        <dbReference type="ARBA" id="ARBA00023125"/>
    </source>
</evidence>
<dbReference type="InterPro" id="IPR000055">
    <property type="entry name" value="Restrct_endonuc_typeI_TRD"/>
</dbReference>
<organism evidence="5 6">
    <name type="scientific">Methanolobus zinderi</name>
    <dbReference type="NCBI Taxonomy" id="536044"/>
    <lineage>
        <taxon>Archaea</taxon>
        <taxon>Methanobacteriati</taxon>
        <taxon>Methanobacteriota</taxon>
        <taxon>Stenosarchaea group</taxon>
        <taxon>Methanomicrobia</taxon>
        <taxon>Methanosarcinales</taxon>
        <taxon>Methanosarcinaceae</taxon>
        <taxon>Methanolobus</taxon>
    </lineage>
</organism>
<keyword evidence="3" id="KW-0238">DNA-binding</keyword>
<feature type="domain" description="Type I restriction modification DNA specificity" evidence="4">
    <location>
        <begin position="6"/>
        <end position="157"/>
    </location>
</feature>
<evidence type="ECO:0000313" key="5">
    <source>
        <dbReference type="EMBL" id="QLC50207.1"/>
    </source>
</evidence>
<dbReference type="Proteomes" id="UP000509594">
    <property type="component" value="Chromosome"/>
</dbReference>
<proteinExistence type="inferred from homology"/>
<dbReference type="Pfam" id="PF01420">
    <property type="entry name" value="Methylase_S"/>
    <property type="match status" value="2"/>
</dbReference>
<evidence type="ECO:0000256" key="1">
    <source>
        <dbReference type="ARBA" id="ARBA00010923"/>
    </source>
</evidence>
<dbReference type="RefSeq" id="WP_176965263.1">
    <property type="nucleotide sequence ID" value="NZ_CP058215.1"/>
</dbReference>
<dbReference type="PANTHER" id="PTHR30408">
    <property type="entry name" value="TYPE-1 RESTRICTION ENZYME ECOKI SPECIFICITY PROTEIN"/>
    <property type="match status" value="1"/>
</dbReference>
<evidence type="ECO:0000259" key="4">
    <source>
        <dbReference type="Pfam" id="PF01420"/>
    </source>
</evidence>
<evidence type="ECO:0000313" key="6">
    <source>
        <dbReference type="Proteomes" id="UP000509594"/>
    </source>
</evidence>
<dbReference type="KEGG" id="mzi:HWN40_08125"/>
<gene>
    <name evidence="5" type="ORF">HWN40_08125</name>
</gene>
<dbReference type="SUPFAM" id="SSF116734">
    <property type="entry name" value="DNA methylase specificity domain"/>
    <property type="match status" value="2"/>
</dbReference>
<dbReference type="GO" id="GO:0009307">
    <property type="term" value="P:DNA restriction-modification system"/>
    <property type="evidence" value="ECO:0007669"/>
    <property type="project" value="UniProtKB-KW"/>
</dbReference>
<reference evidence="5 6" key="1">
    <citation type="submission" date="2020-06" db="EMBL/GenBank/DDBJ databases">
        <title>Methanolobus halotolerans sp. nov., isolated from a saline lake Tus in Siberia.</title>
        <authorList>
            <person name="Shen Y."/>
            <person name="Chen S.-C."/>
            <person name="Lai M.-C."/>
            <person name="Huang H.-H."/>
            <person name="Chiu H.-H."/>
            <person name="Tang S.-L."/>
            <person name="Rogozin D.Y."/>
            <person name="Degermendzhy A.G."/>
        </authorList>
    </citation>
    <scope>NUCLEOTIDE SEQUENCE [LARGE SCALE GENOMIC DNA]</scope>
    <source>
        <strain evidence="5 6">DSM 21339</strain>
    </source>
</reference>
<dbReference type="AlphaFoldDB" id="A0A7D5IQ13"/>
<dbReference type="InterPro" id="IPR052021">
    <property type="entry name" value="Type-I_RS_S_subunit"/>
</dbReference>
<feature type="domain" description="Type I restriction modification DNA specificity" evidence="4">
    <location>
        <begin position="233"/>
        <end position="356"/>
    </location>
</feature>
<dbReference type="InterPro" id="IPR044946">
    <property type="entry name" value="Restrct_endonuc_typeI_TRD_sf"/>
</dbReference>
<dbReference type="OrthoDB" id="84651at2157"/>
<keyword evidence="5" id="KW-0378">Hydrolase</keyword>
<keyword evidence="5" id="KW-0540">Nuclease</keyword>
<dbReference type="Gene3D" id="3.90.220.20">
    <property type="entry name" value="DNA methylase specificity domains"/>
    <property type="match status" value="2"/>
</dbReference>
<accession>A0A7D5IQ13</accession>
<comment type="similarity">
    <text evidence="1">Belongs to the type-I restriction system S methylase family.</text>
</comment>
<dbReference type="GO" id="GO:0003677">
    <property type="term" value="F:DNA binding"/>
    <property type="evidence" value="ECO:0007669"/>
    <property type="project" value="UniProtKB-KW"/>
</dbReference>
<dbReference type="PANTHER" id="PTHR30408:SF12">
    <property type="entry name" value="TYPE I RESTRICTION ENZYME MJAVIII SPECIFICITY SUBUNIT"/>
    <property type="match status" value="1"/>
</dbReference>
<dbReference type="CDD" id="cd17291">
    <property type="entry name" value="RMtype1_S_MgeORF438P-TRD-CR_like"/>
    <property type="match status" value="1"/>
</dbReference>
<name>A0A7D5IQ13_9EURY</name>